<keyword evidence="2" id="KW-1185">Reference proteome</keyword>
<name>A0ACB9Z0Y1_9PEZI</name>
<organism evidence="1 2">
    <name type="scientific">Hypoxylon rubiginosum</name>
    <dbReference type="NCBI Taxonomy" id="110542"/>
    <lineage>
        <taxon>Eukaryota</taxon>
        <taxon>Fungi</taxon>
        <taxon>Dikarya</taxon>
        <taxon>Ascomycota</taxon>
        <taxon>Pezizomycotina</taxon>
        <taxon>Sordariomycetes</taxon>
        <taxon>Xylariomycetidae</taxon>
        <taxon>Xylariales</taxon>
        <taxon>Hypoxylaceae</taxon>
        <taxon>Hypoxylon</taxon>
    </lineage>
</organism>
<comment type="caution">
    <text evidence="1">The sequence shown here is derived from an EMBL/GenBank/DDBJ whole genome shotgun (WGS) entry which is preliminary data.</text>
</comment>
<protein>
    <submittedName>
        <fullName evidence="1">Uncharacterized protein</fullName>
    </submittedName>
</protein>
<evidence type="ECO:0000313" key="2">
    <source>
        <dbReference type="Proteomes" id="UP001497700"/>
    </source>
</evidence>
<dbReference type="EMBL" id="MU393475">
    <property type="protein sequence ID" value="KAI4865171.1"/>
    <property type="molecule type" value="Genomic_DNA"/>
</dbReference>
<gene>
    <name evidence="1" type="ORF">F4820DRAFT_304624</name>
</gene>
<reference evidence="1 2" key="1">
    <citation type="journal article" date="2022" name="New Phytol.">
        <title>Ecological generalism drives hyperdiversity of secondary metabolite gene clusters in xylarialean endophytes.</title>
        <authorList>
            <person name="Franco M.E.E."/>
            <person name="Wisecaver J.H."/>
            <person name="Arnold A.E."/>
            <person name="Ju Y.M."/>
            <person name="Slot J.C."/>
            <person name="Ahrendt S."/>
            <person name="Moore L.P."/>
            <person name="Eastman K.E."/>
            <person name="Scott K."/>
            <person name="Konkel Z."/>
            <person name="Mondo S.J."/>
            <person name="Kuo A."/>
            <person name="Hayes R.D."/>
            <person name="Haridas S."/>
            <person name="Andreopoulos B."/>
            <person name="Riley R."/>
            <person name="LaButti K."/>
            <person name="Pangilinan J."/>
            <person name="Lipzen A."/>
            <person name="Amirebrahimi M."/>
            <person name="Yan J."/>
            <person name="Adam C."/>
            <person name="Keymanesh K."/>
            <person name="Ng V."/>
            <person name="Louie K."/>
            <person name="Northen T."/>
            <person name="Drula E."/>
            <person name="Henrissat B."/>
            <person name="Hsieh H.M."/>
            <person name="Youens-Clark K."/>
            <person name="Lutzoni F."/>
            <person name="Miadlikowska J."/>
            <person name="Eastwood D.C."/>
            <person name="Hamelin R.C."/>
            <person name="Grigoriev I.V."/>
            <person name="U'Ren J.M."/>
        </authorList>
    </citation>
    <scope>NUCLEOTIDE SEQUENCE [LARGE SCALE GENOMIC DNA]</scope>
    <source>
        <strain evidence="1 2">CBS 119005</strain>
    </source>
</reference>
<dbReference type="Proteomes" id="UP001497700">
    <property type="component" value="Unassembled WGS sequence"/>
</dbReference>
<proteinExistence type="predicted"/>
<sequence>MAAFPSPDLSSAWSSPALNSPALGSPALSSPSTVFSGRSDITMSIISTATSCSSLELPTRPGRGINEFARQPTDQDWAERLMLEHCSGSDSARKSSVSNYKAATAALSRIADGAMPNATPGLVQALLDNDADVCFVRRKSANLFKKMMGKNQEDVRGDLLERATLNCSSSILLPLMLKADEPSLDRALPIAMSQNDDEKVTMLRIKGADAGPLCEQFIRSIDSGAGGMVKSLVSGFKGACQKCRDDGLVRAAKLGFGSIVQILLNNGADVDFGNGTALMATIENGWDAIATTIISHQAMSSHHDLLDKAVLHSYNYGRPRVLEECLKAGAQGPATGITLIHTIRKEQHELAETLVRYGASIEYNEAESLATAIGTGKPELLRILLSGKPTQSSIAAAFHEVTKISDIRVAQRMVELLILAGLRGDHVNDMLVRSLDGVSMVGDEQSRYELLDLLLRKGGADVNSYDGRPLALAAARGWVKILELLISCRPQVTSLRNALEPAMRVDDPGSRMHGIELILAGTKGNTSATEHLKAAGLALAARSQRLDILEHLVQSGLSTPSINAGFAEAISGGGNLFKPKGLEIIQFFLQHGVSGSLVDEAFCQAVRLFESNAIQLLADSADPAAVNKALRGLIEYSDDWHAPDERNNWLVEELLELGANGEAVSFALVRAIQAYVSGRGSEVLVDTLLGSGAADVNYNNAEALKIAARAGNASLLRKLATEGATRETLTQVFAEAVAVELEEDTVLGLIDALILDQDNAEGHPDFCTVLPGRSPPIIECLIAHPESVKLVTRLAQLGCDLEAQCDTVLFQYAEPVAVLMWSLKVGSLVSGLAIEALIDAKANVQVKAPLSGVTPLILAAMSGRVDVVKRLIKASANTLARDHWDRTALYYAAQAGNLDTVKLLLKAKFRENDGSLHEAARELHGDVVTALIKAGYSTNFPSSRPEHNGRTPIQELAYKCDGTRSTLEIESTLLALKQGKPALLDKWQGKNPIFLALENSYAVTLALLDIVMWPVINHEDNVFVDLDENGKRLFFSPTMYMRFYRSQASGHRQLEELLRTKRCPDRYYAELGAEQPQSAVGLPDDIEKEDKRIRAEAEKRRKREQEHQDKLRWESEEAALKRGNIALLHHHQIDQQAEKNAVAEQSKARTAFINQSEVQRKQQLELSFQQQISQQKLEQARNQNRLAIEAQRQKMLLQQAARRS</sequence>
<accession>A0ACB9Z0Y1</accession>
<evidence type="ECO:0000313" key="1">
    <source>
        <dbReference type="EMBL" id="KAI4865171.1"/>
    </source>
</evidence>